<feature type="transmembrane region" description="Helical" evidence="1">
    <location>
        <begin position="301"/>
        <end position="322"/>
    </location>
</feature>
<feature type="transmembrane region" description="Helical" evidence="1">
    <location>
        <begin position="225"/>
        <end position="243"/>
    </location>
</feature>
<evidence type="ECO:0000313" key="2">
    <source>
        <dbReference type="EMBL" id="CUO90674.1"/>
    </source>
</evidence>
<dbReference type="EMBL" id="CZAU01000001">
    <property type="protein sequence ID" value="CUO90674.1"/>
    <property type="molecule type" value="Genomic_DNA"/>
</dbReference>
<feature type="transmembrane region" description="Helical" evidence="1">
    <location>
        <begin position="145"/>
        <end position="165"/>
    </location>
</feature>
<protein>
    <recommendedName>
        <fullName evidence="4">Lipid A core-O-antigen ligase and related enzymes</fullName>
    </recommendedName>
</protein>
<evidence type="ECO:0000313" key="3">
    <source>
        <dbReference type="Proteomes" id="UP000095564"/>
    </source>
</evidence>
<feature type="transmembrane region" description="Helical" evidence="1">
    <location>
        <begin position="172"/>
        <end position="189"/>
    </location>
</feature>
<dbReference type="RefSeq" id="WP_009265297.1">
    <property type="nucleotide sequence ID" value="NZ_CAXUGA010000006.1"/>
</dbReference>
<feature type="transmembrane region" description="Helical" evidence="1">
    <location>
        <begin position="113"/>
        <end position="133"/>
    </location>
</feature>
<feature type="transmembrane region" description="Helical" evidence="1">
    <location>
        <begin position="31"/>
        <end position="52"/>
    </location>
</feature>
<dbReference type="Proteomes" id="UP000095564">
    <property type="component" value="Unassembled WGS sequence"/>
</dbReference>
<feature type="transmembrane region" description="Helical" evidence="1">
    <location>
        <begin position="334"/>
        <end position="353"/>
    </location>
</feature>
<name>A0A174ITJ4_ANAHA</name>
<gene>
    <name evidence="2" type="ORF">ERS852520_00140</name>
</gene>
<keyword evidence="1" id="KW-0472">Membrane</keyword>
<feature type="transmembrane region" description="Helical" evidence="1">
    <location>
        <begin position="195"/>
        <end position="213"/>
    </location>
</feature>
<dbReference type="AlphaFoldDB" id="A0A174ITJ4"/>
<keyword evidence="1" id="KW-1133">Transmembrane helix</keyword>
<reference evidence="2 3" key="1">
    <citation type="submission" date="2015-09" db="EMBL/GenBank/DDBJ databases">
        <authorList>
            <consortium name="Pathogen Informatics"/>
        </authorList>
    </citation>
    <scope>NUCLEOTIDE SEQUENCE [LARGE SCALE GENOMIC DNA]</scope>
    <source>
        <strain evidence="2 3">2789STDY5834908</strain>
    </source>
</reference>
<keyword evidence="1" id="KW-0812">Transmembrane</keyword>
<organism evidence="2 3">
    <name type="scientific">Anaerostipes hadrus</name>
    <dbReference type="NCBI Taxonomy" id="649756"/>
    <lineage>
        <taxon>Bacteria</taxon>
        <taxon>Bacillati</taxon>
        <taxon>Bacillota</taxon>
        <taxon>Clostridia</taxon>
        <taxon>Lachnospirales</taxon>
        <taxon>Lachnospiraceae</taxon>
        <taxon>Anaerostipes</taxon>
    </lineage>
</organism>
<evidence type="ECO:0008006" key="4">
    <source>
        <dbReference type="Google" id="ProtNLM"/>
    </source>
</evidence>
<feature type="transmembrane region" description="Helical" evidence="1">
    <location>
        <begin position="7"/>
        <end position="25"/>
    </location>
</feature>
<accession>A0A174ITJ4</accession>
<sequence>MKVKFSEVLFFIGMIAIMLGNLFMITEYPFVYPGIATILKLIRYLGYMVIVVKILYDIFYLEDIIKTVLFIIFMVLSVCVSKDKELLFIGLMIVGARGIELEKILKCLCTLQVIVVVCTLLGCAVHIIPDVVFDLDNRIRHTVGFYYVSYLPHIYTMFVIAWLYLKRYTIKYYEYIMIIVGNLLIYKISATRVDFGIIFLIILLHFMVSKGIVVKQLKSVIKFILKNSTLLCAGCMLILTVVYNDALRILDKLLSNRLHLGHHAIKKYGIHILGQKITWLGYNFENAGKLKGDYQVVDSSYIHAIINYGLIVFVIFIILLTLVEHKAVIEKNYFLAVSLMVCSLAWMIDPLWLDLAFNPFIFLTADCFEKNFTGYFRKSICKS</sequence>
<dbReference type="OrthoDB" id="1771157at2"/>
<evidence type="ECO:0000256" key="1">
    <source>
        <dbReference type="SAM" id="Phobius"/>
    </source>
</evidence>
<proteinExistence type="predicted"/>